<dbReference type="AlphaFoldDB" id="A0A8X6XDT8"/>
<name>A0A8X6XDT8_9ARAC</name>
<evidence type="ECO:0000313" key="1">
    <source>
        <dbReference type="EMBL" id="GFY51937.1"/>
    </source>
</evidence>
<accession>A0A8X6XDT8</accession>
<proteinExistence type="predicted"/>
<gene>
    <name evidence="1" type="ORF">TNIN_52751</name>
</gene>
<reference evidence="1" key="1">
    <citation type="submission" date="2020-08" db="EMBL/GenBank/DDBJ databases">
        <title>Multicomponent nature underlies the extraordinary mechanical properties of spider dragline silk.</title>
        <authorList>
            <person name="Kono N."/>
            <person name="Nakamura H."/>
            <person name="Mori M."/>
            <person name="Yoshida Y."/>
            <person name="Ohtoshi R."/>
            <person name="Malay A.D."/>
            <person name="Moran D.A.P."/>
            <person name="Tomita M."/>
            <person name="Numata K."/>
            <person name="Arakawa K."/>
        </authorList>
    </citation>
    <scope>NUCLEOTIDE SEQUENCE</scope>
</reference>
<dbReference type="OrthoDB" id="6471757at2759"/>
<organism evidence="1 2">
    <name type="scientific">Trichonephila inaurata madagascariensis</name>
    <dbReference type="NCBI Taxonomy" id="2747483"/>
    <lineage>
        <taxon>Eukaryota</taxon>
        <taxon>Metazoa</taxon>
        <taxon>Ecdysozoa</taxon>
        <taxon>Arthropoda</taxon>
        <taxon>Chelicerata</taxon>
        <taxon>Arachnida</taxon>
        <taxon>Araneae</taxon>
        <taxon>Araneomorphae</taxon>
        <taxon>Entelegynae</taxon>
        <taxon>Araneoidea</taxon>
        <taxon>Nephilidae</taxon>
        <taxon>Trichonephila</taxon>
        <taxon>Trichonephila inaurata</taxon>
    </lineage>
</organism>
<keyword evidence="2" id="KW-1185">Reference proteome</keyword>
<evidence type="ECO:0000313" key="2">
    <source>
        <dbReference type="Proteomes" id="UP000886998"/>
    </source>
</evidence>
<dbReference type="Proteomes" id="UP000886998">
    <property type="component" value="Unassembled WGS sequence"/>
</dbReference>
<dbReference type="EMBL" id="BMAV01008392">
    <property type="protein sequence ID" value="GFY51937.1"/>
    <property type="molecule type" value="Genomic_DNA"/>
</dbReference>
<protein>
    <submittedName>
        <fullName evidence="1">Uncharacterized protein</fullName>
    </submittedName>
</protein>
<comment type="caution">
    <text evidence="1">The sequence shown here is derived from an EMBL/GenBank/DDBJ whole genome shotgun (WGS) entry which is preliminary data.</text>
</comment>
<sequence length="101" mass="11490">MCLTSTPNEENNKLDALMKFLRQEIESEEKVRLARSGFTLELDNINKCTSASSKAGKNSTAAELYNSSENKKNLLYSVVNYILENHCRYAHNLSYDEKSGY</sequence>